<gene>
    <name evidence="2" type="ORF">MSSAC_0498</name>
</gene>
<feature type="transmembrane region" description="Helical" evidence="1">
    <location>
        <begin position="12"/>
        <end position="30"/>
    </location>
</feature>
<protein>
    <submittedName>
        <fullName evidence="2">Uncharacterized protein</fullName>
    </submittedName>
</protein>
<keyword evidence="1" id="KW-0812">Transmembrane</keyword>
<reference evidence="2 3" key="1">
    <citation type="submission" date="2014-07" db="EMBL/GenBank/DDBJ databases">
        <title>Methanogenic archaea and the global carbon cycle.</title>
        <authorList>
            <person name="Henriksen J.R."/>
            <person name="Luke J."/>
            <person name="Reinhart S."/>
            <person name="Benedict M.N."/>
            <person name="Youngblut N.D."/>
            <person name="Metcalf M.E."/>
            <person name="Whitaker R.J."/>
            <person name="Metcalf W.W."/>
        </authorList>
    </citation>
    <scope>NUCLEOTIDE SEQUENCE [LARGE SCALE GENOMIC DNA]</scope>
    <source>
        <strain evidence="2 3">C2J</strain>
    </source>
</reference>
<name>A0A0E3PK86_9EURY</name>
<keyword evidence="1" id="KW-0472">Membrane</keyword>
<accession>A0A0E3PK86</accession>
<dbReference type="HOGENOM" id="CLU_1207620_0_0_2"/>
<evidence type="ECO:0000313" key="2">
    <source>
        <dbReference type="EMBL" id="AKB35088.1"/>
    </source>
</evidence>
<evidence type="ECO:0000256" key="1">
    <source>
        <dbReference type="SAM" id="Phobius"/>
    </source>
</evidence>
<dbReference type="AlphaFoldDB" id="A0A0E3PK86"/>
<dbReference type="EMBL" id="CP009508">
    <property type="protein sequence ID" value="AKB35088.1"/>
    <property type="molecule type" value="Genomic_DNA"/>
</dbReference>
<dbReference type="Proteomes" id="UP000033123">
    <property type="component" value="Chromosome"/>
</dbReference>
<proteinExistence type="predicted"/>
<keyword evidence="1" id="KW-1133">Transmembrane helix</keyword>
<dbReference type="PATRIC" id="fig|1434118.4.peg.645"/>
<dbReference type="RefSeq" id="WP_011020614.1">
    <property type="nucleotide sequence ID" value="NZ_CP009508.1"/>
</dbReference>
<sequence length="221" mass="25383">MFYKKVNKKIIFLIFLIVVLIGVWLVLDLIKIGPGLPPSESMPKWYIPGAWQGNVESCTSSFPKISPYCKVGVFSGGKFISVWYFDDESKFLNGEEMLYLHLEENGNVFHQELNISTELHEEIERREVENFPNITSFNSTRYESPNTSGYFIVYERPFLKGREDYFIAYYGIMGTTNLSEETPALKKLIAESFYMSNEEGKVDGLKMGNKKGTGNSLLPWF</sequence>
<organism evidence="2 3">
    <name type="scientific">Methanosarcina siciliae C2J</name>
    <dbReference type="NCBI Taxonomy" id="1434118"/>
    <lineage>
        <taxon>Archaea</taxon>
        <taxon>Methanobacteriati</taxon>
        <taxon>Methanobacteriota</taxon>
        <taxon>Stenosarchaea group</taxon>
        <taxon>Methanomicrobia</taxon>
        <taxon>Methanosarcinales</taxon>
        <taxon>Methanosarcinaceae</taxon>
        <taxon>Methanosarcina</taxon>
    </lineage>
</organism>
<dbReference type="GeneID" id="24870042"/>
<evidence type="ECO:0000313" key="3">
    <source>
        <dbReference type="Proteomes" id="UP000033123"/>
    </source>
</evidence>
<dbReference type="KEGG" id="msj:MSSAC_0498"/>